<protein>
    <submittedName>
        <fullName evidence="2">PH domain-containing protein</fullName>
    </submittedName>
</protein>
<dbReference type="EMBL" id="LT629701">
    <property type="protein sequence ID" value="SDN03544.1"/>
    <property type="molecule type" value="Genomic_DNA"/>
</dbReference>
<accession>A0A1G9Y355</accession>
<keyword evidence="1" id="KW-0812">Transmembrane</keyword>
<proteinExistence type="predicted"/>
<feature type="transmembrane region" description="Helical" evidence="1">
    <location>
        <begin position="50"/>
        <end position="67"/>
    </location>
</feature>
<keyword evidence="3" id="KW-1185">Reference proteome</keyword>
<dbReference type="AlphaFoldDB" id="A0A1G9Y355"/>
<organism evidence="2 3">
    <name type="scientific">Allokutzneria albata</name>
    <name type="common">Kibdelosporangium albatum</name>
    <dbReference type="NCBI Taxonomy" id="211114"/>
    <lineage>
        <taxon>Bacteria</taxon>
        <taxon>Bacillati</taxon>
        <taxon>Actinomycetota</taxon>
        <taxon>Actinomycetes</taxon>
        <taxon>Pseudonocardiales</taxon>
        <taxon>Pseudonocardiaceae</taxon>
        <taxon>Allokutzneria</taxon>
    </lineage>
</organism>
<keyword evidence="1" id="KW-1133">Transmembrane helix</keyword>
<gene>
    <name evidence="2" type="ORF">SAMN04489726_4573</name>
</gene>
<evidence type="ECO:0000256" key="1">
    <source>
        <dbReference type="SAM" id="Phobius"/>
    </source>
</evidence>
<reference evidence="2 3" key="1">
    <citation type="submission" date="2016-10" db="EMBL/GenBank/DDBJ databases">
        <authorList>
            <person name="de Groot N.N."/>
        </authorList>
    </citation>
    <scope>NUCLEOTIDE SEQUENCE [LARGE SCALE GENOMIC DNA]</scope>
    <source>
        <strain evidence="2 3">DSM 44149</strain>
    </source>
</reference>
<evidence type="ECO:0000313" key="3">
    <source>
        <dbReference type="Proteomes" id="UP000183376"/>
    </source>
</evidence>
<keyword evidence="1" id="KW-0472">Membrane</keyword>
<evidence type="ECO:0000313" key="2">
    <source>
        <dbReference type="EMBL" id="SDN03544.1"/>
    </source>
</evidence>
<sequence>MADEQPEVVRNDVGERTLRTGARWSHIVLFWVMGFLGVVMVAQGALHDQIFGGLIFVVTAVLSVVKLREAVVLQPDGIVVRDRFRSRRIASDQVVAVEVEDWRSTLYVPFSFPVLRLSDGSTVPLDMLKSLGSVSREAELLRSHLQR</sequence>
<feature type="transmembrane region" description="Helical" evidence="1">
    <location>
        <begin position="24"/>
        <end position="44"/>
    </location>
</feature>
<dbReference type="RefSeq" id="WP_030433505.1">
    <property type="nucleotide sequence ID" value="NZ_JOEF01000045.1"/>
</dbReference>
<dbReference type="Proteomes" id="UP000183376">
    <property type="component" value="Chromosome I"/>
</dbReference>
<name>A0A1G9Y355_ALLAB</name>